<reference evidence="2 3" key="1">
    <citation type="journal article" date="2019" name="Mol. Biol. Evol.">
        <title>Blast fungal genomes show frequent chromosomal changes, gene gains and losses, and effector gene turnover.</title>
        <authorList>
            <person name="Gomez Luciano L.B."/>
            <person name="Jason Tsai I."/>
            <person name="Chuma I."/>
            <person name="Tosa Y."/>
            <person name="Chen Y.H."/>
            <person name="Li J.Y."/>
            <person name="Li M.Y."/>
            <person name="Jade Lu M.Y."/>
            <person name="Nakayashiki H."/>
            <person name="Li W.H."/>
        </authorList>
    </citation>
    <scope>NUCLEOTIDE SEQUENCE [LARGE SCALE GENOMIC DNA]</scope>
    <source>
        <strain evidence="2 3">NI907</strain>
    </source>
</reference>
<dbReference type="Proteomes" id="UP000515153">
    <property type="component" value="Chromosome V"/>
</dbReference>
<keyword evidence="1" id="KW-1133">Transmembrane helix</keyword>
<keyword evidence="1" id="KW-0472">Membrane</keyword>
<evidence type="ECO:0008006" key="4">
    <source>
        <dbReference type="Google" id="ProtNLM"/>
    </source>
</evidence>
<evidence type="ECO:0000313" key="3">
    <source>
        <dbReference type="RefSeq" id="XP_030976378.1"/>
    </source>
</evidence>
<protein>
    <recommendedName>
        <fullName evidence="4">MARVEL domain-containing protein</fullName>
    </recommendedName>
</protein>
<reference evidence="3" key="3">
    <citation type="submission" date="2025-08" db="UniProtKB">
        <authorList>
            <consortium name="RefSeq"/>
        </authorList>
    </citation>
    <scope>IDENTIFICATION</scope>
    <source>
        <strain evidence="3">NI907</strain>
    </source>
</reference>
<evidence type="ECO:0000313" key="2">
    <source>
        <dbReference type="Proteomes" id="UP000515153"/>
    </source>
</evidence>
<feature type="transmembrane region" description="Helical" evidence="1">
    <location>
        <begin position="105"/>
        <end position="127"/>
    </location>
</feature>
<organism evidence="2 3">
    <name type="scientific">Pyricularia grisea</name>
    <name type="common">Crabgrass-specific blast fungus</name>
    <name type="synonym">Magnaporthe grisea</name>
    <dbReference type="NCBI Taxonomy" id="148305"/>
    <lineage>
        <taxon>Eukaryota</taxon>
        <taxon>Fungi</taxon>
        <taxon>Dikarya</taxon>
        <taxon>Ascomycota</taxon>
        <taxon>Pezizomycotina</taxon>
        <taxon>Sordariomycetes</taxon>
        <taxon>Sordariomycetidae</taxon>
        <taxon>Magnaporthales</taxon>
        <taxon>Pyriculariaceae</taxon>
        <taxon>Pyricularia</taxon>
    </lineage>
</organism>
<name>A0A6P8ANA9_PYRGI</name>
<dbReference type="AlphaFoldDB" id="A0A6P8ANA9"/>
<feature type="transmembrane region" description="Helical" evidence="1">
    <location>
        <begin position="160"/>
        <end position="182"/>
    </location>
</feature>
<keyword evidence="1" id="KW-0812">Transmembrane</keyword>
<dbReference type="KEGG" id="pgri:PgNI_11674"/>
<dbReference type="RefSeq" id="XP_030976378.1">
    <property type="nucleotide sequence ID" value="XM_031131639.1"/>
</dbReference>
<feature type="transmembrane region" description="Helical" evidence="1">
    <location>
        <begin position="29"/>
        <end position="49"/>
    </location>
</feature>
<reference evidence="3" key="2">
    <citation type="submission" date="2019-10" db="EMBL/GenBank/DDBJ databases">
        <authorList>
            <consortium name="NCBI Genome Project"/>
        </authorList>
    </citation>
    <scope>NUCLEOTIDE SEQUENCE</scope>
    <source>
        <strain evidence="3">NI907</strain>
    </source>
</reference>
<feature type="transmembrane region" description="Helical" evidence="1">
    <location>
        <begin position="61"/>
        <end position="84"/>
    </location>
</feature>
<keyword evidence="2" id="KW-1185">Reference proteome</keyword>
<evidence type="ECO:0000256" key="1">
    <source>
        <dbReference type="SAM" id="Phobius"/>
    </source>
</evidence>
<dbReference type="GeneID" id="41966544"/>
<sequence>MDNNAYNNAGQPILTKVVSSKKSFMFKTAVGIAILIMDIIVIGVAAGYLNAPRTTYLYYHYYSPFYTFVFCIPVAILSFCWQAAEFITVAKRKDRGIHPGAHVGMHLVIWLGYIVSAVWCGFEVQLLDHYNRYPYDGYYSSRVSASDIQAGYKQAFSFQVALLVFVVMLIIAHFTMFVRACVETHRRNKQLRAVYVEAKQTEPQWGGNQA</sequence>
<accession>A0A6P8ANA9</accession>
<gene>
    <name evidence="3" type="ORF">PgNI_11674</name>
</gene>
<proteinExistence type="predicted"/>